<keyword evidence="10" id="KW-0479">Metal-binding</keyword>
<dbReference type="InterPro" id="IPR005066">
    <property type="entry name" value="MoCF_OxRdtse_dimer"/>
</dbReference>
<dbReference type="InterPro" id="IPR036374">
    <property type="entry name" value="OxRdtase_Mopterin-bd_sf"/>
</dbReference>
<dbReference type="InterPro" id="IPR000572">
    <property type="entry name" value="OxRdtase_Mopterin-bd_dom"/>
</dbReference>
<dbReference type="PANTHER" id="PTHR19372">
    <property type="entry name" value="SULFITE REDUCTASE"/>
    <property type="match status" value="1"/>
</dbReference>
<dbReference type="GO" id="GO:0030151">
    <property type="term" value="F:molybdenum ion binding"/>
    <property type="evidence" value="ECO:0007669"/>
    <property type="project" value="InterPro"/>
</dbReference>
<keyword evidence="8" id="KW-0500">Molybdenum</keyword>
<name>A0A8X6GHK6_TRICU</name>
<evidence type="ECO:0000256" key="5">
    <source>
        <dbReference type="ARBA" id="ARBA00004971"/>
    </source>
</evidence>
<dbReference type="EMBL" id="BMAO01025368">
    <property type="protein sequence ID" value="GFR02135.1"/>
    <property type="molecule type" value="Genomic_DNA"/>
</dbReference>
<accession>A0A8X6GHK6</accession>
<organism evidence="16 17">
    <name type="scientific">Trichonephila clavata</name>
    <name type="common">Joro spider</name>
    <name type="synonym">Nephila clavata</name>
    <dbReference type="NCBI Taxonomy" id="2740835"/>
    <lineage>
        <taxon>Eukaryota</taxon>
        <taxon>Metazoa</taxon>
        <taxon>Ecdysozoa</taxon>
        <taxon>Arthropoda</taxon>
        <taxon>Chelicerata</taxon>
        <taxon>Arachnida</taxon>
        <taxon>Araneae</taxon>
        <taxon>Araneomorphae</taxon>
        <taxon>Entelegynae</taxon>
        <taxon>Araneoidea</taxon>
        <taxon>Nephilidae</taxon>
        <taxon>Trichonephila</taxon>
    </lineage>
</organism>
<dbReference type="FunFam" id="2.60.40.650:FF:000002">
    <property type="entry name" value="sulfite oxidase"/>
    <property type="match status" value="1"/>
</dbReference>
<dbReference type="InterPro" id="IPR022407">
    <property type="entry name" value="OxRdtase_Mopterin_BS"/>
</dbReference>
<dbReference type="AlphaFoldDB" id="A0A8X6GHK6"/>
<keyword evidence="17" id="KW-1185">Reference proteome</keyword>
<comment type="pathway">
    <text evidence="4">Sulfur metabolism.</text>
</comment>
<dbReference type="GO" id="GO:0020037">
    <property type="term" value="F:heme binding"/>
    <property type="evidence" value="ECO:0007669"/>
    <property type="project" value="InterPro"/>
</dbReference>
<dbReference type="SUPFAM" id="SSF81296">
    <property type="entry name" value="E set domains"/>
    <property type="match status" value="1"/>
</dbReference>
<evidence type="ECO:0000259" key="15">
    <source>
        <dbReference type="PROSITE" id="PS50255"/>
    </source>
</evidence>
<feature type="domain" description="Cytochrome b5 heme-binding" evidence="15">
    <location>
        <begin position="108"/>
        <end position="186"/>
    </location>
</feature>
<evidence type="ECO:0000256" key="2">
    <source>
        <dbReference type="ARBA" id="ARBA00001970"/>
    </source>
</evidence>
<gene>
    <name evidence="16" type="primary">CG7280</name>
    <name evidence="16" type="ORF">TNCT_500771</name>
</gene>
<keyword evidence="11" id="KW-0560">Oxidoreductase</keyword>
<dbReference type="PRINTS" id="PR00407">
    <property type="entry name" value="EUMOPTERIN"/>
</dbReference>
<comment type="subunit">
    <text evidence="6">Homodimer.</text>
</comment>
<dbReference type="PROSITE" id="PS00191">
    <property type="entry name" value="CYTOCHROME_B5_1"/>
    <property type="match status" value="1"/>
</dbReference>
<dbReference type="PROSITE" id="PS00559">
    <property type="entry name" value="MOLYBDOPTERIN_EUK"/>
    <property type="match status" value="1"/>
</dbReference>
<reference evidence="16" key="1">
    <citation type="submission" date="2020-07" db="EMBL/GenBank/DDBJ databases">
        <title>Multicomponent nature underlies the extraordinary mechanical properties of spider dragline silk.</title>
        <authorList>
            <person name="Kono N."/>
            <person name="Nakamura H."/>
            <person name="Mori M."/>
            <person name="Yoshida Y."/>
            <person name="Ohtoshi R."/>
            <person name="Malay A.D."/>
            <person name="Moran D.A.P."/>
            <person name="Tomita M."/>
            <person name="Numata K."/>
            <person name="Arakawa K."/>
        </authorList>
    </citation>
    <scope>NUCLEOTIDE SEQUENCE</scope>
</reference>
<dbReference type="PROSITE" id="PS50255">
    <property type="entry name" value="CYTOCHROME_B5_2"/>
    <property type="match status" value="1"/>
</dbReference>
<dbReference type="Pfam" id="PF00173">
    <property type="entry name" value="Cyt-b5"/>
    <property type="match status" value="1"/>
</dbReference>
<dbReference type="Gene3D" id="3.10.120.10">
    <property type="entry name" value="Cytochrome b5-like heme/steroid binding domain"/>
    <property type="match status" value="1"/>
</dbReference>
<dbReference type="GO" id="GO:0005758">
    <property type="term" value="C:mitochondrial intermembrane space"/>
    <property type="evidence" value="ECO:0007669"/>
    <property type="project" value="UniProtKB-SubCell"/>
</dbReference>
<evidence type="ECO:0000313" key="16">
    <source>
        <dbReference type="EMBL" id="GFR02135.1"/>
    </source>
</evidence>
<protein>
    <recommendedName>
        <fullName evidence="14">Sulfite oxidase</fullName>
        <ecNumber evidence="7">1.8.3.1</ecNumber>
    </recommendedName>
</protein>
<dbReference type="InterPro" id="IPR014756">
    <property type="entry name" value="Ig_E-set"/>
</dbReference>
<dbReference type="InterPro" id="IPR036400">
    <property type="entry name" value="Cyt_B5-like_heme/steroid_sf"/>
</dbReference>
<comment type="cofactor">
    <cofactor evidence="1">
        <name>Mo-molybdopterin</name>
        <dbReference type="ChEBI" id="CHEBI:71302"/>
    </cofactor>
</comment>
<keyword evidence="12" id="KW-0408">Iron</keyword>
<comment type="pathway">
    <text evidence="5">Energy metabolism; sulfur metabolism.</text>
</comment>
<dbReference type="FunFam" id="3.90.420.10:FF:000002">
    <property type="entry name" value="sulfite oxidase, mitochondrial"/>
    <property type="match status" value="1"/>
</dbReference>
<dbReference type="SUPFAM" id="SSF56524">
    <property type="entry name" value="Oxidoreductase molybdopterin-binding domain"/>
    <property type="match status" value="1"/>
</dbReference>
<dbReference type="GO" id="GO:0008482">
    <property type="term" value="F:sulfite oxidase activity"/>
    <property type="evidence" value="ECO:0007669"/>
    <property type="project" value="UniProtKB-EC"/>
</dbReference>
<comment type="cofactor">
    <cofactor evidence="2">
        <name>heme b</name>
        <dbReference type="ChEBI" id="CHEBI:60344"/>
    </cofactor>
</comment>
<evidence type="ECO:0000256" key="10">
    <source>
        <dbReference type="ARBA" id="ARBA00022723"/>
    </source>
</evidence>
<dbReference type="InterPro" id="IPR008335">
    <property type="entry name" value="Mopterin_OxRdtase_euk"/>
</dbReference>
<dbReference type="PANTHER" id="PTHR19372:SF7">
    <property type="entry name" value="SULFITE OXIDASE, MITOCHONDRIAL"/>
    <property type="match status" value="1"/>
</dbReference>
<dbReference type="OrthoDB" id="10051395at2759"/>
<evidence type="ECO:0000256" key="13">
    <source>
        <dbReference type="ARBA" id="ARBA00023128"/>
    </source>
</evidence>
<evidence type="ECO:0000313" key="17">
    <source>
        <dbReference type="Proteomes" id="UP000887116"/>
    </source>
</evidence>
<evidence type="ECO:0000256" key="12">
    <source>
        <dbReference type="ARBA" id="ARBA00023004"/>
    </source>
</evidence>
<dbReference type="InterPro" id="IPR018506">
    <property type="entry name" value="Cyt_B5_heme-BS"/>
</dbReference>
<proteinExistence type="predicted"/>
<evidence type="ECO:0000256" key="3">
    <source>
        <dbReference type="ARBA" id="ARBA00004569"/>
    </source>
</evidence>
<keyword evidence="9" id="KW-0349">Heme</keyword>
<dbReference type="Pfam" id="PF03404">
    <property type="entry name" value="Mo-co_dimer"/>
    <property type="match status" value="1"/>
</dbReference>
<dbReference type="SUPFAM" id="SSF55856">
    <property type="entry name" value="Cytochrome b5-like heme/steroid binding domain"/>
    <property type="match status" value="1"/>
</dbReference>
<evidence type="ECO:0000256" key="9">
    <source>
        <dbReference type="ARBA" id="ARBA00022617"/>
    </source>
</evidence>
<evidence type="ECO:0000256" key="1">
    <source>
        <dbReference type="ARBA" id="ARBA00001924"/>
    </source>
</evidence>
<evidence type="ECO:0000256" key="4">
    <source>
        <dbReference type="ARBA" id="ARBA00004678"/>
    </source>
</evidence>
<comment type="caution">
    <text evidence="16">The sequence shown here is derived from an EMBL/GenBank/DDBJ whole genome shotgun (WGS) entry which is preliminary data.</text>
</comment>
<dbReference type="GO" id="GO:0006790">
    <property type="term" value="P:sulfur compound metabolic process"/>
    <property type="evidence" value="ECO:0007669"/>
    <property type="project" value="TreeGrafter"/>
</dbReference>
<evidence type="ECO:0000256" key="11">
    <source>
        <dbReference type="ARBA" id="ARBA00023002"/>
    </source>
</evidence>
<evidence type="ECO:0000256" key="8">
    <source>
        <dbReference type="ARBA" id="ARBA00022505"/>
    </source>
</evidence>
<dbReference type="InterPro" id="IPR001199">
    <property type="entry name" value="Cyt_B5-like_heme/steroid-bd"/>
</dbReference>
<dbReference type="Pfam" id="PF00174">
    <property type="entry name" value="Oxidored_molyb"/>
    <property type="match status" value="1"/>
</dbReference>
<dbReference type="FunFam" id="3.10.120.10:FF:000007">
    <property type="entry name" value="Sulfite oxidase, mitochondrial"/>
    <property type="match status" value="1"/>
</dbReference>
<evidence type="ECO:0000256" key="7">
    <source>
        <dbReference type="ARBA" id="ARBA00012505"/>
    </source>
</evidence>
<dbReference type="SMART" id="SM01117">
    <property type="entry name" value="Cyt-b5"/>
    <property type="match status" value="1"/>
</dbReference>
<dbReference type="Gene3D" id="3.90.420.10">
    <property type="entry name" value="Oxidoreductase, molybdopterin-binding domain"/>
    <property type="match status" value="1"/>
</dbReference>
<dbReference type="GO" id="GO:0043546">
    <property type="term" value="F:molybdopterin cofactor binding"/>
    <property type="evidence" value="ECO:0007669"/>
    <property type="project" value="InterPro"/>
</dbReference>
<keyword evidence="13" id="KW-0496">Mitochondrion</keyword>
<evidence type="ECO:0000256" key="6">
    <source>
        <dbReference type="ARBA" id="ARBA00011738"/>
    </source>
</evidence>
<dbReference type="PRINTS" id="PR00363">
    <property type="entry name" value="CYTOCHROMEB5"/>
</dbReference>
<evidence type="ECO:0000256" key="14">
    <source>
        <dbReference type="ARBA" id="ARBA00070338"/>
    </source>
</evidence>
<dbReference type="EC" id="1.8.3.1" evidence="7"/>
<dbReference type="CDD" id="cd02111">
    <property type="entry name" value="eukary_SO_Moco"/>
    <property type="match status" value="1"/>
</dbReference>
<dbReference type="Proteomes" id="UP000887116">
    <property type="component" value="Unassembled WGS sequence"/>
</dbReference>
<dbReference type="Gene3D" id="2.60.40.650">
    <property type="match status" value="1"/>
</dbReference>
<sequence length="574" mass="64730">MYILRACPSLVRCFPSQILFDHSNKYLKIGVCCCLSTVHQNLFKSSFSRSSFSTASRNNRKTFYSPLLAGACAISSGIILWYIKNKELYASEQKDDILQVAGREIPGLPEYTAEDISKHDSKEKRIWVCFKSGVYDITDFVAKHPGGEKILMAAGASLEPFWELFAVHKNAQVLKMLEEYRIGNLRLEDRGLDIQNMDDPFAADPRRHPVLEPRSVKPFNAEPPIDLLVENFLTPNEVFFVRNHLPVPNVDPEEYELEICGRGIKPIVLKLDDIKTKFKKHTITSVIQCAGNRRSELNEVKEVKGLNWGSAAIGNAEWSGALLYDVLKYAGVDFNDPKIQHVQFEGLDTDPANMPYGASIPALKAFNSINDVLLAYEMNGKEIPQDHGFPIRVIVPGVVGARNVKWLGKIIVSEEESKSHWQTNDYKGFSPSTNWDNVDFSKSPAIQELPVNSAICKPAENTVVQLQDNYIKVEGYAWSGGGRKIVRVDVSVDDGKTWHVADMIQDNSPLYRCWAWTLWRVRVPVDVPHDSKLQIICKAVDSSYNVQPDSFPPIWNLRGVLGNAWHRVNVQVKK</sequence>
<comment type="subcellular location">
    <subcellularLocation>
        <location evidence="3">Mitochondrion intermembrane space</location>
    </subcellularLocation>
</comment>